<dbReference type="RefSeq" id="XP_008807766.2">
    <property type="nucleotide sequence ID" value="XM_008809544.4"/>
</dbReference>
<organism evidence="8 9">
    <name type="scientific">Phoenix dactylifera</name>
    <name type="common">Date palm</name>
    <dbReference type="NCBI Taxonomy" id="42345"/>
    <lineage>
        <taxon>Eukaryota</taxon>
        <taxon>Viridiplantae</taxon>
        <taxon>Streptophyta</taxon>
        <taxon>Embryophyta</taxon>
        <taxon>Tracheophyta</taxon>
        <taxon>Spermatophyta</taxon>
        <taxon>Magnoliopsida</taxon>
        <taxon>Liliopsida</taxon>
        <taxon>Arecaceae</taxon>
        <taxon>Coryphoideae</taxon>
        <taxon>Phoeniceae</taxon>
        <taxon>Phoenix</taxon>
    </lineage>
</organism>
<dbReference type="InterPro" id="IPR011011">
    <property type="entry name" value="Znf_FYVE_PHD"/>
</dbReference>
<sequence>MARGGRVIYKRAGGRKRKSRSRAADDDDDDEEDQDYVFGEEEDEDSESFEESYASSLDASEEEYEFGESSGGSDEEEEEIEVEEDDDEEEIELVRSKPQSGASNGWRRIKKPTVLDDEEKVSVPRKRARSGSRRKKSRDSDYEEEEDDDDEDFSPDEEEDEEEDVSFIYGRKSGCRRKGSSKQDSKKRKFGVLKQKRGKKKAPARKRRRRARISDEDDDDFMVKDRIAVNKKRKKSKKGRKKKTTASRAARKIYLVDSETSDFEFMTSDDDFVEKDRIALDYQRKKSKKGRKKTAAPRTKRKRSSSSIGSDLESSDCDYVISEEELRDLGVAGILSQPQPERICARRKVEVKGKEKEADESGKHVCGICLSEEQKGTIQGVLNCCAHYFCFACIMEWSKVESRCPVCKRRFMTITKSSRSDPGFGLRRAVIRVQKRDQVYQPSEEEMRGFLDPYENVVCIECQQGGDDELMLLCDICDSPAHTYCVGLGREVPEGNWYCELCRSAGEGSSHSQVQDMPTDQGASNVDLFPGFQETEDVSRDMHTSRNSQMSVPLRGQSSQRIDLNVSPRHFTEDDHGAASQAPGGGASTLSGRRAIQRHIRILLSHGRPRQIFARVNGPLHNGESDAITSGIEQSGEAPHGAKGVNSLHPVSSIEQHQQNIRPFQNSANLAPCTYGEGNSFRHVQGAKEEVQSIVKGHLRNLCRDFPLEHATFKEVARRSTHTILAACGIEHRSRMVAAPVPSPSNCTHAINDDESTYLMKGCCLSCFSSFVKDVVLKLVHTTSNQS</sequence>
<feature type="compositionally biased region" description="Acidic residues" evidence="5">
    <location>
        <begin position="73"/>
        <end position="91"/>
    </location>
</feature>
<keyword evidence="2 4" id="KW-0863">Zinc-finger</keyword>
<dbReference type="Pfam" id="PF00628">
    <property type="entry name" value="PHD"/>
    <property type="match status" value="1"/>
</dbReference>
<feature type="region of interest" description="Disordered" evidence="5">
    <location>
        <begin position="283"/>
        <end position="313"/>
    </location>
</feature>
<dbReference type="InterPro" id="IPR058746">
    <property type="entry name" value="Znf_RING-type_Topors"/>
</dbReference>
<feature type="compositionally biased region" description="Basic residues" evidence="5">
    <location>
        <begin position="123"/>
        <end position="137"/>
    </location>
</feature>
<dbReference type="SMART" id="SM00249">
    <property type="entry name" value="PHD"/>
    <property type="match status" value="1"/>
</dbReference>
<evidence type="ECO:0000256" key="4">
    <source>
        <dbReference type="PROSITE-ProRule" id="PRU00175"/>
    </source>
</evidence>
<keyword evidence="3" id="KW-0862">Zinc</keyword>
<dbReference type="SMART" id="SM00184">
    <property type="entry name" value="RING"/>
    <property type="match status" value="1"/>
</dbReference>
<reference evidence="9" key="2">
    <citation type="submission" date="2025-08" db="UniProtKB">
        <authorList>
            <consortium name="RefSeq"/>
        </authorList>
    </citation>
    <scope>IDENTIFICATION</scope>
    <source>
        <tissue evidence="9">Young leaves</tissue>
    </source>
</reference>
<feature type="compositionally biased region" description="Basic residues" evidence="5">
    <location>
        <begin position="8"/>
        <end position="21"/>
    </location>
</feature>
<evidence type="ECO:0000256" key="5">
    <source>
        <dbReference type="SAM" id="MobiDB-lite"/>
    </source>
</evidence>
<evidence type="ECO:0000259" key="7">
    <source>
        <dbReference type="PROSITE" id="PS50089"/>
    </source>
</evidence>
<feature type="region of interest" description="Disordered" evidence="5">
    <location>
        <begin position="1"/>
        <end position="251"/>
    </location>
</feature>
<dbReference type="SUPFAM" id="SSF57850">
    <property type="entry name" value="RING/U-box"/>
    <property type="match status" value="1"/>
</dbReference>
<dbReference type="PANTHER" id="PTHR47177">
    <property type="entry name" value="F18C1.6 PROTEIN"/>
    <property type="match status" value="1"/>
</dbReference>
<gene>
    <name evidence="9" type="primary">LOC103720028</name>
</gene>
<dbReference type="CDD" id="cd16574">
    <property type="entry name" value="RING-HC_Topors"/>
    <property type="match status" value="1"/>
</dbReference>
<dbReference type="PROSITE" id="PS50089">
    <property type="entry name" value="ZF_RING_2"/>
    <property type="match status" value="1"/>
</dbReference>
<accession>A0A8B7CWA2</accession>
<dbReference type="InterPro" id="IPR013083">
    <property type="entry name" value="Znf_RING/FYVE/PHD"/>
</dbReference>
<evidence type="ECO:0000256" key="2">
    <source>
        <dbReference type="ARBA" id="ARBA00022771"/>
    </source>
</evidence>
<evidence type="ECO:0000313" key="9">
    <source>
        <dbReference type="RefSeq" id="XP_008807766.2"/>
    </source>
</evidence>
<feature type="compositionally biased region" description="Basic residues" evidence="5">
    <location>
        <begin position="285"/>
        <end position="304"/>
    </location>
</feature>
<protein>
    <submittedName>
        <fullName evidence="9">Uncharacterized protein LOC103720028</fullName>
    </submittedName>
</protein>
<evidence type="ECO:0000256" key="3">
    <source>
        <dbReference type="ARBA" id="ARBA00022833"/>
    </source>
</evidence>
<evidence type="ECO:0000256" key="1">
    <source>
        <dbReference type="ARBA" id="ARBA00022723"/>
    </source>
</evidence>
<feature type="domain" description="RING-type" evidence="7">
    <location>
        <begin position="366"/>
        <end position="408"/>
    </location>
</feature>
<feature type="compositionally biased region" description="Acidic residues" evidence="5">
    <location>
        <begin position="25"/>
        <end position="50"/>
    </location>
</feature>
<name>A0A8B7CWA2_PHODC</name>
<dbReference type="InterPro" id="IPR001965">
    <property type="entry name" value="Znf_PHD"/>
</dbReference>
<dbReference type="InterPro" id="IPR019787">
    <property type="entry name" value="Znf_PHD-finger"/>
</dbReference>
<dbReference type="SUPFAM" id="SSF57903">
    <property type="entry name" value="FYVE/PHD zinc finger"/>
    <property type="match status" value="1"/>
</dbReference>
<dbReference type="Gene3D" id="3.30.40.10">
    <property type="entry name" value="Zinc/RING finger domain, C3HC4 (zinc finger)"/>
    <property type="match status" value="2"/>
</dbReference>
<feature type="compositionally biased region" description="Polar residues" evidence="5">
    <location>
        <begin position="545"/>
        <end position="562"/>
    </location>
</feature>
<dbReference type="InterPro" id="IPR017907">
    <property type="entry name" value="Znf_RING_CS"/>
</dbReference>
<keyword evidence="1" id="KW-0479">Metal-binding</keyword>
<feature type="domain" description="PHD-type" evidence="6">
    <location>
        <begin position="456"/>
        <end position="505"/>
    </location>
</feature>
<dbReference type="Proteomes" id="UP000228380">
    <property type="component" value="Chromosome 3"/>
</dbReference>
<evidence type="ECO:0000259" key="6">
    <source>
        <dbReference type="PROSITE" id="PS50016"/>
    </source>
</evidence>
<dbReference type="GO" id="GO:0008270">
    <property type="term" value="F:zinc ion binding"/>
    <property type="evidence" value="ECO:0007669"/>
    <property type="project" value="UniProtKB-KW"/>
</dbReference>
<dbReference type="PROSITE" id="PS50016">
    <property type="entry name" value="ZF_PHD_2"/>
    <property type="match status" value="1"/>
</dbReference>
<feature type="region of interest" description="Disordered" evidence="5">
    <location>
        <begin position="536"/>
        <end position="591"/>
    </location>
</feature>
<dbReference type="OrthoDB" id="365379at2759"/>
<evidence type="ECO:0000313" key="8">
    <source>
        <dbReference type="Proteomes" id="UP000228380"/>
    </source>
</evidence>
<dbReference type="PROSITE" id="PS00518">
    <property type="entry name" value="ZF_RING_1"/>
    <property type="match status" value="1"/>
</dbReference>
<feature type="compositionally biased region" description="Basic residues" evidence="5">
    <location>
        <begin position="173"/>
        <end position="211"/>
    </location>
</feature>
<dbReference type="InterPro" id="IPR001841">
    <property type="entry name" value="Znf_RING"/>
</dbReference>
<dbReference type="Pfam" id="PF13639">
    <property type="entry name" value="zf-RING_2"/>
    <property type="match status" value="1"/>
</dbReference>
<feature type="compositionally biased region" description="Acidic residues" evidence="5">
    <location>
        <begin position="141"/>
        <end position="165"/>
    </location>
</feature>
<dbReference type="GeneID" id="103720028"/>
<dbReference type="AlphaFoldDB" id="A0A8B7CWA2"/>
<feature type="compositionally biased region" description="Basic residues" evidence="5">
    <location>
        <begin position="229"/>
        <end position="251"/>
    </location>
</feature>
<dbReference type="KEGG" id="pda:103720028"/>
<proteinExistence type="predicted"/>
<keyword evidence="8" id="KW-1185">Reference proteome</keyword>
<dbReference type="PANTHER" id="PTHR47177:SF3">
    <property type="entry name" value="F18C1.6 PROTEIN"/>
    <property type="match status" value="1"/>
</dbReference>
<reference evidence="8" key="1">
    <citation type="journal article" date="2019" name="Nat. Commun.">
        <title>Genome-wide association mapping of date palm fruit traits.</title>
        <authorList>
            <person name="Hazzouri K.M."/>
            <person name="Gros-Balthazard M."/>
            <person name="Flowers J.M."/>
            <person name="Copetti D."/>
            <person name="Lemansour A."/>
            <person name="Lebrun M."/>
            <person name="Masmoudi K."/>
            <person name="Ferrand S."/>
            <person name="Dhar M.I."/>
            <person name="Fresquez Z.A."/>
            <person name="Rosas U."/>
            <person name="Zhang J."/>
            <person name="Talag J."/>
            <person name="Lee S."/>
            <person name="Kudrna D."/>
            <person name="Powell R.F."/>
            <person name="Leitch I.J."/>
            <person name="Krueger R.R."/>
            <person name="Wing R.A."/>
            <person name="Amiri K.M.A."/>
            <person name="Purugganan M.D."/>
        </authorList>
    </citation>
    <scope>NUCLEOTIDE SEQUENCE [LARGE SCALE GENOMIC DNA]</scope>
    <source>
        <strain evidence="8">cv. Khalas</strain>
    </source>
</reference>